<dbReference type="AlphaFoldDB" id="A0A7T1F2E6"/>
<dbReference type="Proteomes" id="UP000594463">
    <property type="component" value="Chromosome"/>
</dbReference>
<feature type="signal peptide" evidence="1">
    <location>
        <begin position="1"/>
        <end position="21"/>
    </location>
</feature>
<reference evidence="2 3" key="1">
    <citation type="journal article" date="2021" name="Nat. Commun.">
        <title>Isolation of a member of the candidate phylum Atribacteria reveals a unique cell membrane structure.</title>
        <authorList>
            <person name="Taiki K."/>
            <person name="Nobu M.K."/>
            <person name="Kusada H."/>
            <person name="Meng X.-Y."/>
            <person name="Hosoki N."/>
            <person name="Uematsu K."/>
            <person name="Yoshioka H."/>
            <person name="Kamagata Y."/>
            <person name="Tamaki H."/>
        </authorList>
    </citation>
    <scope>NUCLEOTIDE SEQUENCE [LARGE SCALE GENOMIC DNA]</scope>
    <source>
        <strain evidence="2 3">RT761</strain>
    </source>
</reference>
<evidence type="ECO:0000256" key="1">
    <source>
        <dbReference type="SAM" id="SignalP"/>
    </source>
</evidence>
<organism evidence="2 3">
    <name type="scientific">Atribacter laminatus</name>
    <dbReference type="NCBI Taxonomy" id="2847778"/>
    <lineage>
        <taxon>Bacteria</taxon>
        <taxon>Pseudomonadati</taxon>
        <taxon>Atribacterota</taxon>
        <taxon>Atribacteria</taxon>
        <taxon>Atribacterales</taxon>
        <taxon>Atribacteraceae</taxon>
        <taxon>Atribacter</taxon>
    </lineage>
</organism>
<sequence length="283" mass="29783">MKKNLWILLALAALIAMFVIAGCAPKPTPTPTPTPTTQPTTPPTDADCPKVVSTDVYTTYDATGCDSGCTACGTCSNPDPCAACNGETVTGNVYSNCWCEIGEEGVVPTCDASTGTFKIVITFDENIDPLASSCVYNPSNWTIKVKNSGRLVSELIASPYNVEVDGNKIIVDASVLECGTREIPDWCNTCEPVVFDYYFCGLICNLEEAACYANTVNGLRTAAPYGLVAAPTVADEIVWELSGGCVVSDELGNWCCGFSGSDCCVEPICETCEPCPIGSSACL</sequence>
<protein>
    <submittedName>
        <fullName evidence="2">Uncharacterized protein</fullName>
    </submittedName>
</protein>
<keyword evidence="1" id="KW-0732">Signal</keyword>
<gene>
    <name evidence="2" type="ORF">RT761_00907</name>
</gene>
<evidence type="ECO:0000313" key="2">
    <source>
        <dbReference type="EMBL" id="QPM67695.1"/>
    </source>
</evidence>
<dbReference type="KEGG" id="alam:RT761_00907"/>
<name>A0A7T1F2E6_ATRLM</name>
<dbReference type="PROSITE" id="PS51257">
    <property type="entry name" value="PROKAR_LIPOPROTEIN"/>
    <property type="match status" value="1"/>
</dbReference>
<keyword evidence="3" id="KW-1185">Reference proteome</keyword>
<accession>A0A7T1F2E6</accession>
<feature type="chain" id="PRO_5031565133" evidence="1">
    <location>
        <begin position="22"/>
        <end position="283"/>
    </location>
</feature>
<proteinExistence type="predicted"/>
<dbReference type="EMBL" id="CP065383">
    <property type="protein sequence ID" value="QPM67695.1"/>
    <property type="molecule type" value="Genomic_DNA"/>
</dbReference>
<evidence type="ECO:0000313" key="3">
    <source>
        <dbReference type="Proteomes" id="UP000594463"/>
    </source>
</evidence>